<proteinExistence type="predicted"/>
<keyword evidence="2" id="KW-1185">Reference proteome</keyword>
<evidence type="ECO:0000313" key="2">
    <source>
        <dbReference type="Proteomes" id="UP000299102"/>
    </source>
</evidence>
<dbReference type="EMBL" id="BGZK01000019">
    <property type="protein sequence ID" value="GBP05732.1"/>
    <property type="molecule type" value="Genomic_DNA"/>
</dbReference>
<accession>A0A4C1SUA8</accession>
<gene>
    <name evidence="1" type="ORF">EVAR_5066_1</name>
</gene>
<comment type="caution">
    <text evidence="1">The sequence shown here is derived from an EMBL/GenBank/DDBJ whole genome shotgun (WGS) entry which is preliminary data.</text>
</comment>
<protein>
    <submittedName>
        <fullName evidence="1">Uncharacterized protein</fullName>
    </submittedName>
</protein>
<name>A0A4C1SUA8_EUMVA</name>
<evidence type="ECO:0000313" key="1">
    <source>
        <dbReference type="EMBL" id="GBP05732.1"/>
    </source>
</evidence>
<dbReference type="Proteomes" id="UP000299102">
    <property type="component" value="Unassembled WGS sequence"/>
</dbReference>
<organism evidence="1 2">
    <name type="scientific">Eumeta variegata</name>
    <name type="common">Bagworm moth</name>
    <name type="synonym">Eumeta japonica</name>
    <dbReference type="NCBI Taxonomy" id="151549"/>
    <lineage>
        <taxon>Eukaryota</taxon>
        <taxon>Metazoa</taxon>
        <taxon>Ecdysozoa</taxon>
        <taxon>Arthropoda</taxon>
        <taxon>Hexapoda</taxon>
        <taxon>Insecta</taxon>
        <taxon>Pterygota</taxon>
        <taxon>Neoptera</taxon>
        <taxon>Endopterygota</taxon>
        <taxon>Lepidoptera</taxon>
        <taxon>Glossata</taxon>
        <taxon>Ditrysia</taxon>
        <taxon>Tineoidea</taxon>
        <taxon>Psychidae</taxon>
        <taxon>Oiketicinae</taxon>
        <taxon>Eumeta</taxon>
    </lineage>
</organism>
<reference evidence="1 2" key="1">
    <citation type="journal article" date="2019" name="Commun. Biol.">
        <title>The bagworm genome reveals a unique fibroin gene that provides high tensile strength.</title>
        <authorList>
            <person name="Kono N."/>
            <person name="Nakamura H."/>
            <person name="Ohtoshi R."/>
            <person name="Tomita M."/>
            <person name="Numata K."/>
            <person name="Arakawa K."/>
        </authorList>
    </citation>
    <scope>NUCLEOTIDE SEQUENCE [LARGE SCALE GENOMIC DNA]</scope>
</reference>
<dbReference type="AlphaFoldDB" id="A0A4C1SUA8"/>
<sequence length="91" mass="10389">MLQHCVTYIREMALCDVINVQAAFSRGQRACKPTRSRWAEPSMDTRNPKRSHKYVASLLGRNRISDGEGSGLTEEELKRWRGGWAIIILTL</sequence>